<dbReference type="Pfam" id="PF06841">
    <property type="entry name" value="Phage_T4_gp19"/>
    <property type="match status" value="1"/>
</dbReference>
<dbReference type="OrthoDB" id="9799891at2"/>
<keyword evidence="2" id="KW-1185">Reference proteome</keyword>
<dbReference type="PATRIC" id="fig|1409788.3.peg.1515"/>
<dbReference type="GO" id="GO:0005198">
    <property type="term" value="F:structural molecule activity"/>
    <property type="evidence" value="ECO:0007669"/>
    <property type="project" value="InterPro"/>
</dbReference>
<reference evidence="2" key="1">
    <citation type="submission" date="2015-07" db="EMBL/GenBank/DDBJ databases">
        <title>Genome sequencing of Sunxiuqinia dokdonensis strain SK.</title>
        <authorList>
            <person name="Ahn S."/>
            <person name="Kim B.-C."/>
        </authorList>
    </citation>
    <scope>NUCLEOTIDE SEQUENCE [LARGE SCALE GENOMIC DNA]</scope>
    <source>
        <strain evidence="2">SK</strain>
    </source>
</reference>
<dbReference type="NCBIfam" id="TIGR02241">
    <property type="entry name" value="conserved hypothetical phage tail region protein"/>
    <property type="match status" value="1"/>
</dbReference>
<evidence type="ECO:0000313" key="2">
    <source>
        <dbReference type="Proteomes" id="UP000036958"/>
    </source>
</evidence>
<dbReference type="EMBL" id="LGIA01000078">
    <property type="protein sequence ID" value="KOH45705.1"/>
    <property type="molecule type" value="Genomic_DNA"/>
</dbReference>
<protein>
    <recommendedName>
        <fullName evidence="3">Glycerol acyltransferase</fullName>
    </recommendedName>
</protein>
<dbReference type="STRING" id="1409788.NC99_14810"/>
<dbReference type="PANTHER" id="PTHR38009:SF1">
    <property type="entry name" value="CONSERVED HYPOTHETICAL PHAGE TAIL PROTEIN"/>
    <property type="match status" value="1"/>
</dbReference>
<dbReference type="RefSeq" id="WP_053181254.1">
    <property type="nucleotide sequence ID" value="NZ_LGIA01000078.1"/>
</dbReference>
<dbReference type="Proteomes" id="UP000036958">
    <property type="component" value="Unassembled WGS sequence"/>
</dbReference>
<comment type="caution">
    <text evidence="1">The sequence shown here is derived from an EMBL/GenBank/DDBJ whole genome shotgun (WGS) entry which is preliminary data.</text>
</comment>
<dbReference type="InterPro" id="IPR011747">
    <property type="entry name" value="CHP02241"/>
</dbReference>
<proteinExistence type="predicted"/>
<sequence length="148" mass="17005">MDLTYPPVGFHFSVVFELLPQFPSDFRFQEVDGLSVDVETEEFKEGGENRFTHQLPTRTKYQNIVLKRGMFTGSGILLWCRNAIESFNFQPTNLTIALLNADHVPVAAWYVVNAYPVSWSVSSFNAEESKVVVESIKLQYNYFKILKI</sequence>
<dbReference type="InterPro" id="IPR010667">
    <property type="entry name" value="Phage_T4_Gp19"/>
</dbReference>
<dbReference type="AlphaFoldDB" id="A0A0L8VB61"/>
<evidence type="ECO:0000313" key="1">
    <source>
        <dbReference type="EMBL" id="KOH45705.1"/>
    </source>
</evidence>
<dbReference type="PANTHER" id="PTHR38009">
    <property type="entry name" value="CONSERVED HYPOTHETICAL PHAGE TAIL PROTEIN"/>
    <property type="match status" value="1"/>
</dbReference>
<organism evidence="1 2">
    <name type="scientific">Sunxiuqinia dokdonensis</name>
    <dbReference type="NCBI Taxonomy" id="1409788"/>
    <lineage>
        <taxon>Bacteria</taxon>
        <taxon>Pseudomonadati</taxon>
        <taxon>Bacteroidota</taxon>
        <taxon>Bacteroidia</taxon>
        <taxon>Marinilabiliales</taxon>
        <taxon>Prolixibacteraceae</taxon>
        <taxon>Sunxiuqinia</taxon>
    </lineage>
</organism>
<gene>
    <name evidence="1" type="ORF">NC99_14810</name>
</gene>
<evidence type="ECO:0008006" key="3">
    <source>
        <dbReference type="Google" id="ProtNLM"/>
    </source>
</evidence>
<name>A0A0L8VB61_9BACT</name>
<accession>A0A0L8VB61</accession>